<evidence type="ECO:0000256" key="4">
    <source>
        <dbReference type="ARBA" id="ARBA00013078"/>
    </source>
</evidence>
<dbReference type="EMBL" id="AWVH01000005">
    <property type="protein sequence ID" value="ERJ94302.1"/>
    <property type="molecule type" value="Genomic_DNA"/>
</dbReference>
<dbReference type="PANTHER" id="PTHR43434">
    <property type="entry name" value="PHOSPHOGLYCOLATE PHOSPHATASE"/>
    <property type="match status" value="1"/>
</dbReference>
<evidence type="ECO:0000256" key="1">
    <source>
        <dbReference type="ARBA" id="ARBA00000830"/>
    </source>
</evidence>
<evidence type="ECO:0000256" key="2">
    <source>
        <dbReference type="ARBA" id="ARBA00004818"/>
    </source>
</evidence>
<protein>
    <recommendedName>
        <fullName evidence="4">phosphoglycolate phosphatase</fullName>
        <ecNumber evidence="4">3.1.3.18</ecNumber>
    </recommendedName>
</protein>
<dbReference type="InterPro" id="IPR036412">
    <property type="entry name" value="HAD-like_sf"/>
</dbReference>
<dbReference type="SUPFAM" id="SSF56784">
    <property type="entry name" value="HAD-like"/>
    <property type="match status" value="1"/>
</dbReference>
<dbReference type="InterPro" id="IPR050155">
    <property type="entry name" value="HAD-like_hydrolase_sf"/>
</dbReference>
<name>A0ABN0P199_TRELE</name>
<gene>
    <name evidence="5" type="ORF">HMPREF9193_00274</name>
</gene>
<dbReference type="PRINTS" id="PR00413">
    <property type="entry name" value="HADHALOGNASE"/>
</dbReference>
<comment type="pathway">
    <text evidence="2">Organic acid metabolism; glycolate biosynthesis; glycolate from 2-phosphoglycolate: step 1/1.</text>
</comment>
<dbReference type="Gene3D" id="3.40.50.1000">
    <property type="entry name" value="HAD superfamily/HAD-like"/>
    <property type="match status" value="1"/>
</dbReference>
<dbReference type="RefSeq" id="WP_021686675.1">
    <property type="nucleotide sequence ID" value="NZ_KI260561.1"/>
</dbReference>
<comment type="caution">
    <text evidence="5">The sequence shown here is derived from an EMBL/GenBank/DDBJ whole genome shotgun (WGS) entry which is preliminary data.</text>
</comment>
<dbReference type="EC" id="3.1.3.18" evidence="4"/>
<dbReference type="NCBIfam" id="TIGR01509">
    <property type="entry name" value="HAD-SF-IA-v3"/>
    <property type="match status" value="1"/>
</dbReference>
<dbReference type="Proteomes" id="UP000016649">
    <property type="component" value="Unassembled WGS sequence"/>
</dbReference>
<evidence type="ECO:0000313" key="6">
    <source>
        <dbReference type="Proteomes" id="UP000016649"/>
    </source>
</evidence>
<comment type="catalytic activity">
    <reaction evidence="1">
        <text>2-phosphoglycolate + H2O = glycolate + phosphate</text>
        <dbReference type="Rhea" id="RHEA:14369"/>
        <dbReference type="ChEBI" id="CHEBI:15377"/>
        <dbReference type="ChEBI" id="CHEBI:29805"/>
        <dbReference type="ChEBI" id="CHEBI:43474"/>
        <dbReference type="ChEBI" id="CHEBI:58033"/>
        <dbReference type="EC" id="3.1.3.18"/>
    </reaction>
</comment>
<dbReference type="NCBIfam" id="TIGR01549">
    <property type="entry name" value="HAD-SF-IA-v1"/>
    <property type="match status" value="1"/>
</dbReference>
<dbReference type="InterPro" id="IPR006439">
    <property type="entry name" value="HAD-SF_hydro_IA"/>
</dbReference>
<dbReference type="SFLD" id="SFLDG01135">
    <property type="entry name" value="C1.5.6:_HAD__Beta-PGM__Phospha"/>
    <property type="match status" value="1"/>
</dbReference>
<dbReference type="InterPro" id="IPR023214">
    <property type="entry name" value="HAD_sf"/>
</dbReference>
<organism evidence="5 6">
    <name type="scientific">Treponema lecithinolyticum ATCC 700332</name>
    <dbReference type="NCBI Taxonomy" id="1321815"/>
    <lineage>
        <taxon>Bacteria</taxon>
        <taxon>Pseudomonadati</taxon>
        <taxon>Spirochaetota</taxon>
        <taxon>Spirochaetia</taxon>
        <taxon>Spirochaetales</taxon>
        <taxon>Treponemataceae</taxon>
        <taxon>Treponema</taxon>
    </lineage>
</organism>
<comment type="similarity">
    <text evidence="3">Belongs to the HAD-like hydrolase superfamily. CbbY/CbbZ/Gph/YieH family.</text>
</comment>
<evidence type="ECO:0000313" key="5">
    <source>
        <dbReference type="EMBL" id="ERJ94302.1"/>
    </source>
</evidence>
<keyword evidence="6" id="KW-1185">Reference proteome</keyword>
<dbReference type="PANTHER" id="PTHR43434:SF1">
    <property type="entry name" value="PHOSPHOGLYCOLATE PHOSPHATASE"/>
    <property type="match status" value="1"/>
</dbReference>
<evidence type="ECO:0000256" key="3">
    <source>
        <dbReference type="ARBA" id="ARBA00006171"/>
    </source>
</evidence>
<reference evidence="5 6" key="1">
    <citation type="submission" date="2013-08" db="EMBL/GenBank/DDBJ databases">
        <authorList>
            <person name="Weinstock G."/>
            <person name="Sodergren E."/>
            <person name="Wylie T."/>
            <person name="Fulton L."/>
            <person name="Fulton R."/>
            <person name="Fronick C."/>
            <person name="O'Laughlin M."/>
            <person name="Godfrey J."/>
            <person name="Miner T."/>
            <person name="Herter B."/>
            <person name="Appelbaum E."/>
            <person name="Cordes M."/>
            <person name="Lek S."/>
            <person name="Wollam A."/>
            <person name="Pepin K.H."/>
            <person name="Palsikar V.B."/>
            <person name="Mitreva M."/>
            <person name="Wilson R.K."/>
        </authorList>
    </citation>
    <scope>NUCLEOTIDE SEQUENCE [LARGE SCALE GENOMIC DNA]</scope>
    <source>
        <strain evidence="5 6">ATCC 700332</strain>
    </source>
</reference>
<dbReference type="InterPro" id="IPR023198">
    <property type="entry name" value="PGP-like_dom2"/>
</dbReference>
<proteinExistence type="inferred from homology"/>
<dbReference type="SFLD" id="SFLDS00003">
    <property type="entry name" value="Haloacid_Dehalogenase"/>
    <property type="match status" value="1"/>
</dbReference>
<dbReference type="Gene3D" id="1.10.150.240">
    <property type="entry name" value="Putative phosphatase, domain 2"/>
    <property type="match status" value="1"/>
</dbReference>
<sequence>MNFQAVLFDLDGVIINSGADIAASVNAALKHFGYKTLPEDILISFVGNGAKKLLIRSLEYQNICAEHMHNFEEFYNWYVDWYQNHPVNKTVLYPGLYDLLKKLKEKSVYTAVVSNKPLNVTYTILKHFKIDIFFTAIIGPELLTHIKPDPEGLALAVKEIERAQRIRVERNKVLMVGDSASDIQAGHAFGCKSCAVTCGLGNREKLLGENADIVVSHAGDLLFLVDT</sequence>
<accession>A0ABN0P199</accession>
<dbReference type="SFLD" id="SFLDG01129">
    <property type="entry name" value="C1.5:_HAD__Beta-PGM__Phosphata"/>
    <property type="match status" value="1"/>
</dbReference>
<dbReference type="InterPro" id="IPR041492">
    <property type="entry name" value="HAD_2"/>
</dbReference>
<dbReference type="Pfam" id="PF13419">
    <property type="entry name" value="HAD_2"/>
    <property type="match status" value="1"/>
</dbReference>